<sequence>MENYRKWEDVPENLKTKTQLKALKRKPVGEPKAMKIGYRGKKYPLYDINETQVVKQRQTDISKLEMTIHNIAESLYIINKSAKKSRDTKKINYFDRNYGVVNRAKTRQLKLYALKDAVLRKLLDENKAEMIGYHTQNGKKLLLIQLEDYTFHLPAEQGQTKCLKHLGEIAIIPAAATRKVTLKYNEAVKLLETFLQKD</sequence>
<dbReference type="RefSeq" id="WP_013859340.1">
    <property type="nucleotide sequence ID" value="NZ_CP058594.1"/>
</dbReference>
<dbReference type="Proteomes" id="UP000075288">
    <property type="component" value="Unassembled WGS sequence"/>
</dbReference>
<reference evidence="2 4" key="1">
    <citation type="submission" date="2016-01" db="EMBL/GenBank/DDBJ databases">
        <title>Genome Sequences of Twelve Sporeforming Bacillus Species Isolated from Foods.</title>
        <authorList>
            <person name="Berendsen E.M."/>
            <person name="Wells-Bennik M.H."/>
            <person name="Krawcyk A.O."/>
            <person name="De Jong A."/>
            <person name="Holsappel S."/>
            <person name="Eijlander R.T."/>
            <person name="Kuipers O.P."/>
        </authorList>
    </citation>
    <scope>NUCLEOTIDE SEQUENCE [LARGE SCALE GENOMIC DNA]</scope>
    <source>
        <strain evidence="2 4">B4098</strain>
    </source>
</reference>
<dbReference type="Pfam" id="PF14177">
    <property type="entry name" value="YkyB"/>
    <property type="match status" value="1"/>
</dbReference>
<dbReference type="GeneID" id="93259892"/>
<evidence type="ECO:0000313" key="1">
    <source>
        <dbReference type="EMBL" id="KWZ78657.1"/>
    </source>
</evidence>
<name>A0A150JXR6_HEYCO</name>
<reference evidence="3" key="2">
    <citation type="submission" date="2016-01" db="EMBL/GenBank/DDBJ databases">
        <authorList>
            <person name="Mitreva M."/>
            <person name="Pepin K.H."/>
            <person name="Mihindukulasuriya K.A."/>
            <person name="Fulton R."/>
            <person name="Fronick C."/>
            <person name="O'Laughlin M."/>
            <person name="Miner T."/>
            <person name="Herter B."/>
            <person name="Rosa B.A."/>
            <person name="Cordes M."/>
            <person name="Tomlinson C."/>
            <person name="Wollam A."/>
            <person name="Palsikar V.B."/>
            <person name="Mardis E.R."/>
            <person name="Wilson R.K."/>
        </authorList>
    </citation>
    <scope>NUCLEOTIDE SEQUENCE [LARGE SCALE GENOMIC DNA]</scope>
    <source>
        <strain evidence="3">GED7749B</strain>
    </source>
</reference>
<accession>A0A150JXR6</accession>
<evidence type="ECO:0000313" key="4">
    <source>
        <dbReference type="Proteomes" id="UP000075288"/>
    </source>
</evidence>
<comment type="caution">
    <text evidence="2">The sequence shown here is derived from an EMBL/GenBank/DDBJ whole genome shotgun (WGS) entry which is preliminary data.</text>
</comment>
<gene>
    <name evidence="2" type="ORF">B4098_3204</name>
    <name evidence="1" type="ORF">HMPREF3213_02941</name>
</gene>
<proteinExistence type="predicted"/>
<dbReference type="Proteomes" id="UP000070376">
    <property type="component" value="Unassembled WGS sequence"/>
</dbReference>
<evidence type="ECO:0000313" key="3">
    <source>
        <dbReference type="Proteomes" id="UP000070376"/>
    </source>
</evidence>
<organism evidence="2 4">
    <name type="scientific">Heyndrickxia coagulans</name>
    <name type="common">Weizmannia coagulans</name>
    <dbReference type="NCBI Taxonomy" id="1398"/>
    <lineage>
        <taxon>Bacteria</taxon>
        <taxon>Bacillati</taxon>
        <taxon>Bacillota</taxon>
        <taxon>Bacilli</taxon>
        <taxon>Bacillales</taxon>
        <taxon>Bacillaceae</taxon>
        <taxon>Heyndrickxia</taxon>
    </lineage>
</organism>
<protein>
    <recommendedName>
        <fullName evidence="5">YkyB-like protein</fullName>
    </recommendedName>
</protein>
<dbReference type="EMBL" id="LQYG01000057">
    <property type="protein sequence ID" value="KYC62089.1"/>
    <property type="molecule type" value="Genomic_DNA"/>
</dbReference>
<reference evidence="1" key="3">
    <citation type="submission" date="2016-01" db="EMBL/GenBank/DDBJ databases">
        <authorList>
            <person name="Oliw E.H."/>
        </authorList>
    </citation>
    <scope>NUCLEOTIDE SEQUENCE [LARGE SCALE GENOMIC DNA]</scope>
    <source>
        <strain evidence="1">GED7749B</strain>
    </source>
</reference>
<dbReference type="AlphaFoldDB" id="A0A150JXR6"/>
<dbReference type="PATRIC" id="fig|1398.22.peg.2944"/>
<dbReference type="EMBL" id="LRPN01000139">
    <property type="protein sequence ID" value="KWZ78657.1"/>
    <property type="molecule type" value="Genomic_DNA"/>
</dbReference>
<dbReference type="InterPro" id="IPR025552">
    <property type="entry name" value="YkyB"/>
</dbReference>
<evidence type="ECO:0008006" key="5">
    <source>
        <dbReference type="Google" id="ProtNLM"/>
    </source>
</evidence>
<evidence type="ECO:0000313" key="2">
    <source>
        <dbReference type="EMBL" id="KYC62089.1"/>
    </source>
</evidence>